<gene>
    <name evidence="2" type="ORF">CEXT_114171</name>
</gene>
<evidence type="ECO:0000313" key="2">
    <source>
        <dbReference type="EMBL" id="GIY26455.1"/>
    </source>
</evidence>
<proteinExistence type="predicted"/>
<evidence type="ECO:0000313" key="3">
    <source>
        <dbReference type="Proteomes" id="UP001054945"/>
    </source>
</evidence>
<reference evidence="2 3" key="1">
    <citation type="submission" date="2021-06" db="EMBL/GenBank/DDBJ databases">
        <title>Caerostris extrusa draft genome.</title>
        <authorList>
            <person name="Kono N."/>
            <person name="Arakawa K."/>
        </authorList>
    </citation>
    <scope>NUCLEOTIDE SEQUENCE [LARGE SCALE GENOMIC DNA]</scope>
</reference>
<feature type="region of interest" description="Disordered" evidence="1">
    <location>
        <begin position="1"/>
        <end position="66"/>
    </location>
</feature>
<organism evidence="2 3">
    <name type="scientific">Caerostris extrusa</name>
    <name type="common">Bark spider</name>
    <name type="synonym">Caerostris bankana</name>
    <dbReference type="NCBI Taxonomy" id="172846"/>
    <lineage>
        <taxon>Eukaryota</taxon>
        <taxon>Metazoa</taxon>
        <taxon>Ecdysozoa</taxon>
        <taxon>Arthropoda</taxon>
        <taxon>Chelicerata</taxon>
        <taxon>Arachnida</taxon>
        <taxon>Araneae</taxon>
        <taxon>Araneomorphae</taxon>
        <taxon>Entelegynae</taxon>
        <taxon>Araneoidea</taxon>
        <taxon>Araneidae</taxon>
        <taxon>Caerostris</taxon>
    </lineage>
</organism>
<feature type="compositionally biased region" description="Polar residues" evidence="1">
    <location>
        <begin position="25"/>
        <end position="38"/>
    </location>
</feature>
<sequence length="123" mass="14710">MITADRLEKKERDRKKEDEKSDSEIQLTPVTSKETVQRQIAEKKKNPQSSSKKKKRNAREQNRAQHFPVCSSFYNPMTKLRRYKTMLLHSKIDTTAVKGRGMRRRRRSLKRTNKPKRKTFFKS</sequence>
<feature type="compositionally biased region" description="Basic and acidic residues" evidence="1">
    <location>
        <begin position="1"/>
        <end position="23"/>
    </location>
</feature>
<protein>
    <submittedName>
        <fullName evidence="2">Uncharacterized protein</fullName>
    </submittedName>
</protein>
<keyword evidence="3" id="KW-1185">Reference proteome</keyword>
<accession>A0AAV4RYE0</accession>
<dbReference type="AlphaFoldDB" id="A0AAV4RYE0"/>
<dbReference type="EMBL" id="BPLR01008685">
    <property type="protein sequence ID" value="GIY26455.1"/>
    <property type="molecule type" value="Genomic_DNA"/>
</dbReference>
<comment type="caution">
    <text evidence="2">The sequence shown here is derived from an EMBL/GenBank/DDBJ whole genome shotgun (WGS) entry which is preliminary data.</text>
</comment>
<dbReference type="Proteomes" id="UP001054945">
    <property type="component" value="Unassembled WGS sequence"/>
</dbReference>
<name>A0AAV4RYE0_CAEEX</name>
<feature type="compositionally biased region" description="Basic residues" evidence="1">
    <location>
        <begin position="100"/>
        <end position="123"/>
    </location>
</feature>
<evidence type="ECO:0000256" key="1">
    <source>
        <dbReference type="SAM" id="MobiDB-lite"/>
    </source>
</evidence>
<feature type="region of interest" description="Disordered" evidence="1">
    <location>
        <begin position="97"/>
        <end position="123"/>
    </location>
</feature>